<keyword evidence="1" id="KW-1133">Transmembrane helix</keyword>
<organism evidence="2 3">
    <name type="scientific">Rhizophagus irregularis</name>
    <dbReference type="NCBI Taxonomy" id="588596"/>
    <lineage>
        <taxon>Eukaryota</taxon>
        <taxon>Fungi</taxon>
        <taxon>Fungi incertae sedis</taxon>
        <taxon>Mucoromycota</taxon>
        <taxon>Glomeromycotina</taxon>
        <taxon>Glomeromycetes</taxon>
        <taxon>Glomerales</taxon>
        <taxon>Glomeraceae</taxon>
        <taxon>Rhizophagus</taxon>
    </lineage>
</organism>
<sequence length="119" mass="13026">MTKKMTSIFFFPMKKKSEIFKMFGCYPENFRSMWVVWVGSAGVWSVGVWVGSAGGCGSVGWECGSAGWECGSVGVWVGSVGVGVGLPSLCLGLLFIRSPFRPFFFSSLFRVSKKQSVRI</sequence>
<name>A0A2N0PMC7_9GLOM</name>
<accession>A0A2N0PMC7</accession>
<keyword evidence="1" id="KW-0812">Transmembrane</keyword>
<gene>
    <name evidence="2" type="ORF">RhiirA5_376620</name>
</gene>
<protein>
    <submittedName>
        <fullName evidence="2">Uncharacterized protein</fullName>
    </submittedName>
</protein>
<reference evidence="2 3" key="1">
    <citation type="submission" date="2016-04" db="EMBL/GenBank/DDBJ databases">
        <title>Genome analyses suggest a sexual origin of heterokaryosis in a supposedly ancient asexual fungus.</title>
        <authorList>
            <person name="Ropars J."/>
            <person name="Sedzielewska K."/>
            <person name="Noel J."/>
            <person name="Charron P."/>
            <person name="Farinelli L."/>
            <person name="Marton T."/>
            <person name="Kruger M."/>
            <person name="Pelin A."/>
            <person name="Brachmann A."/>
            <person name="Corradi N."/>
        </authorList>
    </citation>
    <scope>NUCLEOTIDE SEQUENCE [LARGE SCALE GENOMIC DNA]</scope>
    <source>
        <strain evidence="2 3">A5</strain>
    </source>
</reference>
<comment type="caution">
    <text evidence="2">The sequence shown here is derived from an EMBL/GenBank/DDBJ whole genome shotgun (WGS) entry which is preliminary data.</text>
</comment>
<dbReference type="EMBL" id="LLXJ01000585">
    <property type="protein sequence ID" value="PKC07987.1"/>
    <property type="molecule type" value="Genomic_DNA"/>
</dbReference>
<evidence type="ECO:0000313" key="2">
    <source>
        <dbReference type="EMBL" id="PKC07987.1"/>
    </source>
</evidence>
<proteinExistence type="predicted"/>
<feature type="transmembrane region" description="Helical" evidence="1">
    <location>
        <begin position="73"/>
        <end position="96"/>
    </location>
</feature>
<evidence type="ECO:0000313" key="3">
    <source>
        <dbReference type="Proteomes" id="UP000232722"/>
    </source>
</evidence>
<dbReference type="AlphaFoldDB" id="A0A2N0PMC7"/>
<evidence type="ECO:0000256" key="1">
    <source>
        <dbReference type="SAM" id="Phobius"/>
    </source>
</evidence>
<keyword evidence="1" id="KW-0472">Membrane</keyword>
<dbReference type="Proteomes" id="UP000232722">
    <property type="component" value="Unassembled WGS sequence"/>
</dbReference>
<reference evidence="2 3" key="2">
    <citation type="submission" date="2017-09" db="EMBL/GenBank/DDBJ databases">
        <title>Extensive intraspecific genome diversity in a model arbuscular mycorrhizal fungus.</title>
        <authorList>
            <person name="Chen E.C."/>
            <person name="Morin E."/>
            <person name="Beaudet D."/>
            <person name="Noel J."/>
            <person name="Ndikumana S."/>
            <person name="Charron P."/>
            <person name="St-Onge C."/>
            <person name="Giorgi J."/>
            <person name="Grigoriev I.V."/>
            <person name="Roux C."/>
            <person name="Martin F.M."/>
            <person name="Corradi N."/>
        </authorList>
    </citation>
    <scope>NUCLEOTIDE SEQUENCE [LARGE SCALE GENOMIC DNA]</scope>
    <source>
        <strain evidence="2 3">A5</strain>
    </source>
</reference>